<evidence type="ECO:0000256" key="13">
    <source>
        <dbReference type="ARBA" id="ARBA00049262"/>
    </source>
</evidence>
<evidence type="ECO:0000256" key="4">
    <source>
        <dbReference type="ARBA" id="ARBA00022553"/>
    </source>
</evidence>
<dbReference type="GeneTree" id="ENSGT00940000159388"/>
<dbReference type="AlphaFoldDB" id="A0AAZ3QSY1"/>
<comment type="function">
    <text evidence="12">Acts as an atypical protein-lysine deacetylase in vitro. Catalyzes the deacetylation of lysine residues using CoA as substrate, generating acetyl-CoA and the free amine of protein-lysine residues. Additional experiments are however required to confirm the protein-lysine deacetylase activity in vivo. Has hydrolase activity towards various surrogate p-nitrophenyl (pNp) substrates, such as pNp-butyrate, pNp-acetate and pNp-octanoate in vitro, with a strong preference for pNp-acetate. May activate transcription.</text>
</comment>
<organism evidence="16 17">
    <name type="scientific">Oncorhynchus tshawytscha</name>
    <name type="common">Chinook salmon</name>
    <name type="synonym">Salmo tshawytscha</name>
    <dbReference type="NCBI Taxonomy" id="74940"/>
    <lineage>
        <taxon>Eukaryota</taxon>
        <taxon>Metazoa</taxon>
        <taxon>Chordata</taxon>
        <taxon>Craniata</taxon>
        <taxon>Vertebrata</taxon>
        <taxon>Euteleostomi</taxon>
        <taxon>Actinopterygii</taxon>
        <taxon>Neopterygii</taxon>
        <taxon>Teleostei</taxon>
        <taxon>Protacanthopterygii</taxon>
        <taxon>Salmoniformes</taxon>
        <taxon>Salmonidae</taxon>
        <taxon>Salmoninae</taxon>
        <taxon>Oncorhynchus</taxon>
    </lineage>
</organism>
<keyword evidence="7" id="KW-0012">Acyltransferase</keyword>
<evidence type="ECO:0000256" key="10">
    <source>
        <dbReference type="ARBA" id="ARBA00041074"/>
    </source>
</evidence>
<sequence>MCAAKMTEGSLHVESCKAPLFYRQAEPATGEVNLSILLLHGIRLSSENWLNIGTLEILAKAGCCAVAIDLPGFGQSKSSVAPFAVGELAPGGFLKQVCVALGMGPVVVVSPSVSGMYSLPFLFQHEALVRAYIAVAPICTEKFTVEQYISIQPPSLIVNGDQDAQLKEVSLNNLRKLANHKVLVMKGAGHPCYLDDPATWHTALTDFLTYTAGVSNPVPGELPLLQKNGATWTNAQREGAKSSAHTHTHSDTHRK</sequence>
<dbReference type="PANTHER" id="PTHR46197">
    <property type="entry name" value="PROTEIN ABHD14B-LIKE"/>
    <property type="match status" value="1"/>
</dbReference>
<dbReference type="InterPro" id="IPR000073">
    <property type="entry name" value="AB_hydrolase_1"/>
</dbReference>
<dbReference type="GO" id="GO:0016787">
    <property type="term" value="F:hydrolase activity"/>
    <property type="evidence" value="ECO:0007669"/>
    <property type="project" value="TreeGrafter"/>
</dbReference>
<evidence type="ECO:0000256" key="5">
    <source>
        <dbReference type="ARBA" id="ARBA00022679"/>
    </source>
</evidence>
<keyword evidence="5" id="KW-0808">Transferase</keyword>
<comment type="similarity">
    <text evidence="8">Belongs to the AB hydrolase superfamily. ABHD14 family.</text>
</comment>
<dbReference type="Proteomes" id="UP000694402">
    <property type="component" value="Unassembled WGS sequence"/>
</dbReference>
<evidence type="ECO:0000256" key="11">
    <source>
        <dbReference type="ARBA" id="ARBA00043029"/>
    </source>
</evidence>
<dbReference type="Pfam" id="PF00561">
    <property type="entry name" value="Abhydrolase_1"/>
    <property type="match status" value="1"/>
</dbReference>
<accession>A0AAZ3QSY1</accession>
<dbReference type="Ensembl" id="ENSOTST00005147279.1">
    <property type="protein sequence ID" value="ENSOTSP00005131039.1"/>
    <property type="gene ID" value="ENSOTSG00005030000.2"/>
</dbReference>
<reference evidence="16" key="2">
    <citation type="submission" date="2025-08" db="UniProtKB">
        <authorList>
            <consortium name="Ensembl"/>
        </authorList>
    </citation>
    <scope>IDENTIFICATION</scope>
</reference>
<evidence type="ECO:0000259" key="15">
    <source>
        <dbReference type="Pfam" id="PF00561"/>
    </source>
</evidence>
<reference evidence="17" key="1">
    <citation type="journal article" date="2018" name="PLoS ONE">
        <title>Chinook salmon (Oncorhynchus tshawytscha) genome and transcriptome.</title>
        <authorList>
            <person name="Christensen K.A."/>
            <person name="Leong J.S."/>
            <person name="Sakhrani D."/>
            <person name="Biagi C.A."/>
            <person name="Minkley D.R."/>
            <person name="Withler R.E."/>
            <person name="Rondeau E.B."/>
            <person name="Koop B.F."/>
            <person name="Devlin R.H."/>
        </authorList>
    </citation>
    <scope>NUCLEOTIDE SEQUENCE [LARGE SCALE GENOMIC DNA]</scope>
</reference>
<name>A0AAZ3QSY1_ONCTS</name>
<keyword evidence="17" id="KW-1185">Reference proteome</keyword>
<evidence type="ECO:0000256" key="14">
    <source>
        <dbReference type="SAM" id="MobiDB-lite"/>
    </source>
</evidence>
<dbReference type="GO" id="GO:0005737">
    <property type="term" value="C:cytoplasm"/>
    <property type="evidence" value="ECO:0007669"/>
    <property type="project" value="UniProtKB-SubCell"/>
</dbReference>
<dbReference type="PANTHER" id="PTHR46197:SF2">
    <property type="entry name" value="PROTEIN-LYSINE DEACYLASE ABHD14B-RELATED"/>
    <property type="match status" value="1"/>
</dbReference>
<comment type="catalytic activity">
    <reaction evidence="13">
        <text>L-lysyl-[protein] + acetyl-CoA = N(6)-acetyl-L-lysyl-[protein] + CoA + H(+)</text>
        <dbReference type="Rhea" id="RHEA:45948"/>
        <dbReference type="Rhea" id="RHEA-COMP:9752"/>
        <dbReference type="Rhea" id="RHEA-COMP:10731"/>
        <dbReference type="ChEBI" id="CHEBI:15378"/>
        <dbReference type="ChEBI" id="CHEBI:29969"/>
        <dbReference type="ChEBI" id="CHEBI:57287"/>
        <dbReference type="ChEBI" id="CHEBI:57288"/>
        <dbReference type="ChEBI" id="CHEBI:61930"/>
    </reaction>
    <physiologicalReaction direction="right-to-left" evidence="13">
        <dbReference type="Rhea" id="RHEA:45950"/>
    </physiologicalReaction>
</comment>
<evidence type="ECO:0000256" key="12">
    <source>
        <dbReference type="ARBA" id="ARBA00045947"/>
    </source>
</evidence>
<dbReference type="InterPro" id="IPR029058">
    <property type="entry name" value="AB_hydrolase_fold"/>
</dbReference>
<evidence type="ECO:0000256" key="6">
    <source>
        <dbReference type="ARBA" id="ARBA00023242"/>
    </source>
</evidence>
<evidence type="ECO:0000256" key="2">
    <source>
        <dbReference type="ARBA" id="ARBA00004496"/>
    </source>
</evidence>
<feature type="domain" description="AB hydrolase-1" evidence="15">
    <location>
        <begin position="36"/>
        <end position="140"/>
    </location>
</feature>
<gene>
    <name evidence="16" type="primary">ABHD14B</name>
</gene>
<comment type="subunit">
    <text evidence="9">May interact with TAF1.</text>
</comment>
<evidence type="ECO:0000313" key="17">
    <source>
        <dbReference type="Proteomes" id="UP000694402"/>
    </source>
</evidence>
<evidence type="ECO:0000256" key="8">
    <source>
        <dbReference type="ARBA" id="ARBA00037942"/>
    </source>
</evidence>
<feature type="region of interest" description="Disordered" evidence="14">
    <location>
        <begin position="235"/>
        <end position="255"/>
    </location>
</feature>
<evidence type="ECO:0000256" key="1">
    <source>
        <dbReference type="ARBA" id="ARBA00004123"/>
    </source>
</evidence>
<dbReference type="GO" id="GO:0005634">
    <property type="term" value="C:nucleus"/>
    <property type="evidence" value="ECO:0007669"/>
    <property type="project" value="UniProtKB-SubCell"/>
</dbReference>
<proteinExistence type="inferred from homology"/>
<reference evidence="16" key="3">
    <citation type="submission" date="2025-09" db="UniProtKB">
        <authorList>
            <consortium name="Ensembl"/>
        </authorList>
    </citation>
    <scope>IDENTIFICATION</scope>
</reference>
<evidence type="ECO:0000256" key="7">
    <source>
        <dbReference type="ARBA" id="ARBA00023315"/>
    </source>
</evidence>
<dbReference type="GO" id="GO:0016746">
    <property type="term" value="F:acyltransferase activity"/>
    <property type="evidence" value="ECO:0007669"/>
    <property type="project" value="UniProtKB-KW"/>
</dbReference>
<protein>
    <recommendedName>
        <fullName evidence="10">Putative protein-lysine deacylase ABHD14B</fullName>
    </recommendedName>
    <alternativeName>
        <fullName evidence="11">Alpha/beta hydrolase domain-containing protein 14B</fullName>
    </alternativeName>
</protein>
<evidence type="ECO:0000256" key="3">
    <source>
        <dbReference type="ARBA" id="ARBA00022490"/>
    </source>
</evidence>
<dbReference type="GO" id="GO:0045944">
    <property type="term" value="P:positive regulation of transcription by RNA polymerase II"/>
    <property type="evidence" value="ECO:0007669"/>
    <property type="project" value="TreeGrafter"/>
</dbReference>
<dbReference type="Gene3D" id="3.40.50.1820">
    <property type="entry name" value="alpha/beta hydrolase"/>
    <property type="match status" value="1"/>
</dbReference>
<keyword evidence="6" id="KW-0539">Nucleus</keyword>
<keyword evidence="3" id="KW-0963">Cytoplasm</keyword>
<comment type="subcellular location">
    <subcellularLocation>
        <location evidence="2">Cytoplasm</location>
    </subcellularLocation>
    <subcellularLocation>
        <location evidence="1">Nucleus</location>
    </subcellularLocation>
</comment>
<dbReference type="FunFam" id="3.40.50.1820:FF:000077">
    <property type="entry name" value="Abhydrolase domain containing 14B"/>
    <property type="match status" value="1"/>
</dbReference>
<evidence type="ECO:0000256" key="9">
    <source>
        <dbReference type="ARBA" id="ARBA00038705"/>
    </source>
</evidence>
<keyword evidence="4" id="KW-0597">Phosphoprotein</keyword>
<evidence type="ECO:0000313" key="16">
    <source>
        <dbReference type="Ensembl" id="ENSOTSP00005131039.1"/>
    </source>
</evidence>
<dbReference type="SUPFAM" id="SSF53474">
    <property type="entry name" value="alpha/beta-Hydrolases"/>
    <property type="match status" value="1"/>
</dbReference>